<evidence type="ECO:0000256" key="1">
    <source>
        <dbReference type="ARBA" id="ARBA00023186"/>
    </source>
</evidence>
<dbReference type="AlphaFoldDB" id="A0A261S1I0"/>
<evidence type="ECO:0000313" key="2">
    <source>
        <dbReference type="EMBL" id="OZI31001.1"/>
    </source>
</evidence>
<dbReference type="InterPro" id="IPR036411">
    <property type="entry name" value="TorD-like_sf"/>
</dbReference>
<proteinExistence type="predicted"/>
<evidence type="ECO:0000313" key="3">
    <source>
        <dbReference type="Proteomes" id="UP000216020"/>
    </source>
</evidence>
<dbReference type="InterPro" id="IPR020945">
    <property type="entry name" value="DMSO/NO3_reduct_chaperone"/>
</dbReference>
<keyword evidence="3" id="KW-1185">Reference proteome</keyword>
<dbReference type="PANTHER" id="PTHR34227:SF1">
    <property type="entry name" value="DIMETHYL SULFOXIDE REDUCTASE CHAPERONE-RELATED"/>
    <property type="match status" value="1"/>
</dbReference>
<dbReference type="SUPFAM" id="SSF89155">
    <property type="entry name" value="TorD-like"/>
    <property type="match status" value="1"/>
</dbReference>
<dbReference type="PANTHER" id="PTHR34227">
    <property type="entry name" value="CHAPERONE PROTEIN YCDY"/>
    <property type="match status" value="1"/>
</dbReference>
<sequence length="226" mass="24151">MRAGAALTDAAFPAGNGQAERDAGIFEACAQLLTWLARFFQGPPPARFIESLGAAPGRKLVMDIASSIDEPETGETMLAALSAEHAALAAARAYTQLFEGVSGPRGVSLYESAYVGSGRLFGEPCAEMQRLLGACGRSLAAECREPPDHLGVEILLLADRLAQRDWSAAVQLADRLARWAPDVAQACARRDASHLYAAATRLLLGALRHTRAALEIFLRIEHEQTP</sequence>
<dbReference type="OrthoDB" id="13061at2"/>
<accession>A0A261S1I0</accession>
<keyword evidence="1" id="KW-0143">Chaperone</keyword>
<dbReference type="InterPro" id="IPR050289">
    <property type="entry name" value="TorD/DmsD_chaperones"/>
</dbReference>
<dbReference type="Gene3D" id="1.10.3480.10">
    <property type="entry name" value="TorD-like"/>
    <property type="match status" value="1"/>
</dbReference>
<gene>
    <name evidence="2" type="ORF">CAL29_23925</name>
</gene>
<organism evidence="2 3">
    <name type="scientific">Bordetella genomosp. 10</name>
    <dbReference type="NCBI Taxonomy" id="1416804"/>
    <lineage>
        <taxon>Bacteria</taxon>
        <taxon>Pseudomonadati</taxon>
        <taxon>Pseudomonadota</taxon>
        <taxon>Betaproteobacteria</taxon>
        <taxon>Burkholderiales</taxon>
        <taxon>Alcaligenaceae</taxon>
        <taxon>Bordetella</taxon>
    </lineage>
</organism>
<comment type="caution">
    <text evidence="2">The sequence shown here is derived from an EMBL/GenBank/DDBJ whole genome shotgun (WGS) entry which is preliminary data.</text>
</comment>
<reference evidence="3" key="1">
    <citation type="submission" date="2017-05" db="EMBL/GenBank/DDBJ databases">
        <title>Complete and WGS of Bordetella genogroups.</title>
        <authorList>
            <person name="Spilker T."/>
            <person name="Lipuma J."/>
        </authorList>
    </citation>
    <scope>NUCLEOTIDE SEQUENCE [LARGE SCALE GENOMIC DNA]</scope>
    <source>
        <strain evidence="3">AU16122</strain>
    </source>
</reference>
<name>A0A261S1I0_9BORD</name>
<dbReference type="Proteomes" id="UP000216020">
    <property type="component" value="Unassembled WGS sequence"/>
</dbReference>
<dbReference type="RefSeq" id="WP_094855416.1">
    <property type="nucleotide sequence ID" value="NZ_NEVM01000005.1"/>
</dbReference>
<evidence type="ECO:0008006" key="4">
    <source>
        <dbReference type="Google" id="ProtNLM"/>
    </source>
</evidence>
<dbReference type="Pfam" id="PF02613">
    <property type="entry name" value="Nitrate_red_del"/>
    <property type="match status" value="1"/>
</dbReference>
<protein>
    <recommendedName>
        <fullName evidence="4">Molecular chaperone TorD</fullName>
    </recommendedName>
</protein>
<dbReference type="EMBL" id="NEVM01000005">
    <property type="protein sequence ID" value="OZI31001.1"/>
    <property type="molecule type" value="Genomic_DNA"/>
</dbReference>